<name>A0A2P5B5N6_TREOI</name>
<dbReference type="AlphaFoldDB" id="A0A2P5B5N6"/>
<dbReference type="OrthoDB" id="930293at2759"/>
<accession>A0A2P5B5N6</accession>
<sequence length="201" mass="22649">MVWQQKELGFPSMSGSITGRRAWPFHLLLLTRPFKVNLTPNRAYDSVRSFPTGFGFDPVVNDFKTLTAWIGTIAFVLFCGNGGTGSIEIWVVTCCSGGVSDPPFWIKYLSIGPLEGIQGTLTFWKSDELLLEGIDEWFASYNLRNGKITKVRKVTIPRVDSMLYWGLYVKSFPSIGKDRLDFCLLAIVWSYKRATGGRRSN</sequence>
<organism evidence="1 2">
    <name type="scientific">Trema orientale</name>
    <name type="common">Charcoal tree</name>
    <name type="synonym">Celtis orientalis</name>
    <dbReference type="NCBI Taxonomy" id="63057"/>
    <lineage>
        <taxon>Eukaryota</taxon>
        <taxon>Viridiplantae</taxon>
        <taxon>Streptophyta</taxon>
        <taxon>Embryophyta</taxon>
        <taxon>Tracheophyta</taxon>
        <taxon>Spermatophyta</taxon>
        <taxon>Magnoliopsida</taxon>
        <taxon>eudicotyledons</taxon>
        <taxon>Gunneridae</taxon>
        <taxon>Pentapetalae</taxon>
        <taxon>rosids</taxon>
        <taxon>fabids</taxon>
        <taxon>Rosales</taxon>
        <taxon>Cannabaceae</taxon>
        <taxon>Trema</taxon>
    </lineage>
</organism>
<protein>
    <submittedName>
        <fullName evidence="1">Uncharacterized protein</fullName>
    </submittedName>
</protein>
<dbReference type="EMBL" id="JXTC01000601">
    <property type="protein sequence ID" value="PON44098.1"/>
    <property type="molecule type" value="Genomic_DNA"/>
</dbReference>
<reference evidence="2" key="1">
    <citation type="submission" date="2016-06" db="EMBL/GenBank/DDBJ databases">
        <title>Parallel loss of symbiosis genes in relatives of nitrogen-fixing non-legume Parasponia.</title>
        <authorList>
            <person name="Van Velzen R."/>
            <person name="Holmer R."/>
            <person name="Bu F."/>
            <person name="Rutten L."/>
            <person name="Van Zeijl A."/>
            <person name="Liu W."/>
            <person name="Santuari L."/>
            <person name="Cao Q."/>
            <person name="Sharma T."/>
            <person name="Shen D."/>
            <person name="Roswanjaya Y."/>
            <person name="Wardhani T."/>
            <person name="Kalhor M.S."/>
            <person name="Jansen J."/>
            <person name="Van den Hoogen J."/>
            <person name="Gungor B."/>
            <person name="Hartog M."/>
            <person name="Hontelez J."/>
            <person name="Verver J."/>
            <person name="Yang W.-C."/>
            <person name="Schijlen E."/>
            <person name="Repin R."/>
            <person name="Schilthuizen M."/>
            <person name="Schranz E."/>
            <person name="Heidstra R."/>
            <person name="Miyata K."/>
            <person name="Fedorova E."/>
            <person name="Kohlen W."/>
            <person name="Bisseling T."/>
            <person name="Smit S."/>
            <person name="Geurts R."/>
        </authorList>
    </citation>
    <scope>NUCLEOTIDE SEQUENCE [LARGE SCALE GENOMIC DNA]</scope>
    <source>
        <strain evidence="2">cv. RG33-2</strain>
    </source>
</reference>
<proteinExistence type="predicted"/>
<evidence type="ECO:0000313" key="2">
    <source>
        <dbReference type="Proteomes" id="UP000237000"/>
    </source>
</evidence>
<dbReference type="Proteomes" id="UP000237000">
    <property type="component" value="Unassembled WGS sequence"/>
</dbReference>
<evidence type="ECO:0000313" key="1">
    <source>
        <dbReference type="EMBL" id="PON44098.1"/>
    </source>
</evidence>
<comment type="caution">
    <text evidence="1">The sequence shown here is derived from an EMBL/GenBank/DDBJ whole genome shotgun (WGS) entry which is preliminary data.</text>
</comment>
<gene>
    <name evidence="1" type="ORF">TorRG33x02_331850</name>
</gene>
<dbReference type="InParanoid" id="A0A2P5B5N6"/>
<keyword evidence="2" id="KW-1185">Reference proteome</keyword>